<sequence length="136" mass="14456">MLVSESSRFGLGRVTELDRKLAATEIEHGRSTGAYDGGEAARRLARVRLATTQAALRAAVAGAGPAAPPALEAAPRIAGTLWAFVSVANFVVWLLIGLIGGQWDPSWLVWVVLGGGVLAVGVWGVRDWDRRMRVIP</sequence>
<accession>A0A1H4XLC2</accession>
<name>A0A1H4XLC2_9PSEU</name>
<dbReference type="EMBL" id="FNSO01000004">
    <property type="protein sequence ID" value="SED06459.1"/>
    <property type="molecule type" value="Genomic_DNA"/>
</dbReference>
<feature type="transmembrane region" description="Helical" evidence="1">
    <location>
        <begin position="81"/>
        <end position="101"/>
    </location>
</feature>
<dbReference type="STRING" id="208445.SAMN04489727_6247"/>
<proteinExistence type="predicted"/>
<keyword evidence="1" id="KW-1133">Transmembrane helix</keyword>
<dbReference type="AlphaFoldDB" id="A0A1H4XLC2"/>
<gene>
    <name evidence="2" type="ORF">SAMN04489727_6247</name>
</gene>
<dbReference type="Proteomes" id="UP000199622">
    <property type="component" value="Unassembled WGS sequence"/>
</dbReference>
<feature type="transmembrane region" description="Helical" evidence="1">
    <location>
        <begin position="107"/>
        <end position="125"/>
    </location>
</feature>
<protein>
    <submittedName>
        <fullName evidence="2">Uncharacterized protein</fullName>
    </submittedName>
</protein>
<keyword evidence="3" id="KW-1185">Reference proteome</keyword>
<evidence type="ECO:0000313" key="3">
    <source>
        <dbReference type="Proteomes" id="UP000199622"/>
    </source>
</evidence>
<reference evidence="3" key="1">
    <citation type="submission" date="2016-10" db="EMBL/GenBank/DDBJ databases">
        <authorList>
            <person name="Varghese N."/>
            <person name="Submissions S."/>
        </authorList>
    </citation>
    <scope>NUCLEOTIDE SEQUENCE [LARGE SCALE GENOMIC DNA]</scope>
    <source>
        <strain evidence="3">DSM 44544</strain>
    </source>
</reference>
<keyword evidence="1" id="KW-0812">Transmembrane</keyword>
<keyword evidence="1" id="KW-0472">Membrane</keyword>
<evidence type="ECO:0000313" key="2">
    <source>
        <dbReference type="EMBL" id="SED06459.1"/>
    </source>
</evidence>
<evidence type="ECO:0000256" key="1">
    <source>
        <dbReference type="SAM" id="Phobius"/>
    </source>
</evidence>
<organism evidence="2 3">
    <name type="scientific">Amycolatopsis tolypomycina</name>
    <dbReference type="NCBI Taxonomy" id="208445"/>
    <lineage>
        <taxon>Bacteria</taxon>
        <taxon>Bacillati</taxon>
        <taxon>Actinomycetota</taxon>
        <taxon>Actinomycetes</taxon>
        <taxon>Pseudonocardiales</taxon>
        <taxon>Pseudonocardiaceae</taxon>
        <taxon>Amycolatopsis</taxon>
    </lineage>
</organism>